<dbReference type="RefSeq" id="WP_126618701.1">
    <property type="nucleotide sequence ID" value="NZ_CP034563.1"/>
</dbReference>
<name>A0A3Q9FQG4_9BACT</name>
<protein>
    <submittedName>
        <fullName evidence="1">Uncharacterized protein</fullName>
    </submittedName>
</protein>
<dbReference type="OrthoDB" id="7054664at2"/>
<dbReference type="KEGG" id="fll:EI427_21075"/>
<organism evidence="1 2">
    <name type="scientific">Flammeovirga pectinis</name>
    <dbReference type="NCBI Taxonomy" id="2494373"/>
    <lineage>
        <taxon>Bacteria</taxon>
        <taxon>Pseudomonadati</taxon>
        <taxon>Bacteroidota</taxon>
        <taxon>Cytophagia</taxon>
        <taxon>Cytophagales</taxon>
        <taxon>Flammeovirgaceae</taxon>
        <taxon>Flammeovirga</taxon>
    </lineage>
</organism>
<evidence type="ECO:0000313" key="1">
    <source>
        <dbReference type="EMBL" id="AZQ64719.1"/>
    </source>
</evidence>
<dbReference type="AlphaFoldDB" id="A0A3Q9FQG4"/>
<reference evidence="1 2" key="1">
    <citation type="submission" date="2018-12" db="EMBL/GenBank/DDBJ databases">
        <title>Flammeovirga pectinis sp. nov., isolated from the gut of the Korean scallop, Patinopecten yessoensis.</title>
        <authorList>
            <person name="Bae J.-W."/>
            <person name="Jeong Y.-S."/>
            <person name="Kang W."/>
        </authorList>
    </citation>
    <scope>NUCLEOTIDE SEQUENCE [LARGE SCALE GENOMIC DNA]</scope>
    <source>
        <strain evidence="1 2">L12M1</strain>
    </source>
</reference>
<keyword evidence="2" id="KW-1185">Reference proteome</keyword>
<sequence>MLVVFYSFGQQKNSETKETQIKKSIENIDVIITQYKSLIESPNIPYCRARIEILESGKKIDSIEFSEIEPVGGHYGLLVYNEIIKDHIVISKFGDYDGQTIIINGKGEKFLTIGGCVSVDNDNGLLFSIYNSDLAGFSIFDLNKDKEIFKMTDIEDRPQEFYKYSNNRFLYKASNDETDNESIWEIEFEMDRIMQLDLRTDDVKGKELRKLSDCKEININCE</sequence>
<gene>
    <name evidence="1" type="ORF">EI427_21075</name>
</gene>
<proteinExistence type="predicted"/>
<evidence type="ECO:0000313" key="2">
    <source>
        <dbReference type="Proteomes" id="UP000267268"/>
    </source>
</evidence>
<dbReference type="Proteomes" id="UP000267268">
    <property type="component" value="Chromosome 2"/>
</dbReference>
<accession>A0A3Q9FQG4</accession>
<dbReference type="EMBL" id="CP034563">
    <property type="protein sequence ID" value="AZQ64719.1"/>
    <property type="molecule type" value="Genomic_DNA"/>
</dbReference>